<feature type="region of interest" description="Disordered" evidence="1">
    <location>
        <begin position="144"/>
        <end position="163"/>
    </location>
</feature>
<dbReference type="Proteomes" id="UP000077266">
    <property type="component" value="Unassembled WGS sequence"/>
</dbReference>
<organism evidence="2 3">
    <name type="scientific">Exidia glandulosa HHB12029</name>
    <dbReference type="NCBI Taxonomy" id="1314781"/>
    <lineage>
        <taxon>Eukaryota</taxon>
        <taxon>Fungi</taxon>
        <taxon>Dikarya</taxon>
        <taxon>Basidiomycota</taxon>
        <taxon>Agaricomycotina</taxon>
        <taxon>Agaricomycetes</taxon>
        <taxon>Auriculariales</taxon>
        <taxon>Exidiaceae</taxon>
        <taxon>Exidia</taxon>
    </lineage>
</organism>
<keyword evidence="3" id="KW-1185">Reference proteome</keyword>
<evidence type="ECO:0000313" key="3">
    <source>
        <dbReference type="Proteomes" id="UP000077266"/>
    </source>
</evidence>
<gene>
    <name evidence="2" type="ORF">EXIGLDRAFT_388376</name>
</gene>
<name>A0A165ZBK8_EXIGL</name>
<feature type="compositionally biased region" description="Low complexity" evidence="1">
    <location>
        <begin position="52"/>
        <end position="70"/>
    </location>
</feature>
<evidence type="ECO:0000313" key="2">
    <source>
        <dbReference type="EMBL" id="KZV81259.1"/>
    </source>
</evidence>
<proteinExistence type="predicted"/>
<feature type="region of interest" description="Disordered" evidence="1">
    <location>
        <begin position="1"/>
        <end position="103"/>
    </location>
</feature>
<accession>A0A165ZBK8</accession>
<sequence length="317" mass="34271">MHAAEQSQARFRIGINDLLNPGDGVAPAHRAPRSPRTPSPVGKLRPVTVWPSGGPQASSSAASPRYQYSRADYDDDEEDVPMSTSPVRAIPHTCTFRPDARSDPVARRAQAAVERVQQRAPPPALPALAVALVLLPRAHIPALVDTSTPRGQPHPRTSPSRASASVAQTHFGQAPCFNCERRGFTCTPTFKGRATACTTCQSLKIKCSFSEAATAQAVRAMTADVMMHQHHGSYAPPGDGENTIRCKNCSWRNYVCIPRDSRRGRACTKCYGMKIKCSYNDYEDQGPAPPGSVASYQAMVRNSVLSLCVVPLLTHPV</sequence>
<reference evidence="2 3" key="1">
    <citation type="journal article" date="2016" name="Mol. Biol. Evol.">
        <title>Comparative Genomics of Early-Diverging Mushroom-Forming Fungi Provides Insights into the Origins of Lignocellulose Decay Capabilities.</title>
        <authorList>
            <person name="Nagy L.G."/>
            <person name="Riley R."/>
            <person name="Tritt A."/>
            <person name="Adam C."/>
            <person name="Daum C."/>
            <person name="Floudas D."/>
            <person name="Sun H."/>
            <person name="Yadav J.S."/>
            <person name="Pangilinan J."/>
            <person name="Larsson K.H."/>
            <person name="Matsuura K."/>
            <person name="Barry K."/>
            <person name="Labutti K."/>
            <person name="Kuo R."/>
            <person name="Ohm R.A."/>
            <person name="Bhattacharya S.S."/>
            <person name="Shirouzu T."/>
            <person name="Yoshinaga Y."/>
            <person name="Martin F.M."/>
            <person name="Grigoriev I.V."/>
            <person name="Hibbett D.S."/>
        </authorList>
    </citation>
    <scope>NUCLEOTIDE SEQUENCE [LARGE SCALE GENOMIC DNA]</scope>
    <source>
        <strain evidence="2 3">HHB12029</strain>
    </source>
</reference>
<dbReference type="EMBL" id="KV426405">
    <property type="protein sequence ID" value="KZV81259.1"/>
    <property type="molecule type" value="Genomic_DNA"/>
</dbReference>
<dbReference type="AlphaFoldDB" id="A0A165ZBK8"/>
<dbReference type="InParanoid" id="A0A165ZBK8"/>
<feature type="compositionally biased region" description="Polar residues" evidence="1">
    <location>
        <begin position="145"/>
        <end position="163"/>
    </location>
</feature>
<evidence type="ECO:0000256" key="1">
    <source>
        <dbReference type="SAM" id="MobiDB-lite"/>
    </source>
</evidence>
<evidence type="ECO:0008006" key="4">
    <source>
        <dbReference type="Google" id="ProtNLM"/>
    </source>
</evidence>
<protein>
    <recommendedName>
        <fullName evidence="4">Zn(2)-C6 fungal-type domain-containing protein</fullName>
    </recommendedName>
</protein>